<sequence length="83" mass="9236">RSKHFGLLNVPIEISGEIREISDITYKQFMNHGILFRAITWGALRHSSSASTHLVMAIQYALAVGEEAKHEGSCVNPLPMMVK</sequence>
<dbReference type="Proteomes" id="UP001634394">
    <property type="component" value="Unassembled WGS sequence"/>
</dbReference>
<evidence type="ECO:0000313" key="1">
    <source>
        <dbReference type="EMBL" id="KAL3880600.1"/>
    </source>
</evidence>
<accession>A0ABD3X6V1</accession>
<reference evidence="1 2" key="1">
    <citation type="submission" date="2024-11" db="EMBL/GenBank/DDBJ databases">
        <title>Chromosome-level genome assembly of the freshwater bivalve Anodonta woodiana.</title>
        <authorList>
            <person name="Chen X."/>
        </authorList>
    </citation>
    <scope>NUCLEOTIDE SEQUENCE [LARGE SCALE GENOMIC DNA]</scope>
    <source>
        <strain evidence="1">MN2024</strain>
        <tissue evidence="1">Gills</tissue>
    </source>
</reference>
<gene>
    <name evidence="1" type="ORF">ACJMK2_032827</name>
</gene>
<organism evidence="1 2">
    <name type="scientific">Sinanodonta woodiana</name>
    <name type="common">Chinese pond mussel</name>
    <name type="synonym">Anodonta woodiana</name>
    <dbReference type="NCBI Taxonomy" id="1069815"/>
    <lineage>
        <taxon>Eukaryota</taxon>
        <taxon>Metazoa</taxon>
        <taxon>Spiralia</taxon>
        <taxon>Lophotrochozoa</taxon>
        <taxon>Mollusca</taxon>
        <taxon>Bivalvia</taxon>
        <taxon>Autobranchia</taxon>
        <taxon>Heteroconchia</taxon>
        <taxon>Palaeoheterodonta</taxon>
        <taxon>Unionida</taxon>
        <taxon>Unionoidea</taxon>
        <taxon>Unionidae</taxon>
        <taxon>Unioninae</taxon>
        <taxon>Sinanodonta</taxon>
    </lineage>
</organism>
<evidence type="ECO:0000313" key="2">
    <source>
        <dbReference type="Proteomes" id="UP001634394"/>
    </source>
</evidence>
<proteinExistence type="predicted"/>
<keyword evidence="2" id="KW-1185">Reference proteome</keyword>
<name>A0ABD3X6V1_SINWO</name>
<dbReference type="EMBL" id="JBJQND010000004">
    <property type="protein sequence ID" value="KAL3880600.1"/>
    <property type="molecule type" value="Genomic_DNA"/>
</dbReference>
<feature type="non-terminal residue" evidence="1">
    <location>
        <position position="1"/>
    </location>
</feature>
<protein>
    <submittedName>
        <fullName evidence="1">Uncharacterized protein</fullName>
    </submittedName>
</protein>
<comment type="caution">
    <text evidence="1">The sequence shown here is derived from an EMBL/GenBank/DDBJ whole genome shotgun (WGS) entry which is preliminary data.</text>
</comment>
<dbReference type="AlphaFoldDB" id="A0ABD3X6V1"/>